<protein>
    <submittedName>
        <fullName evidence="3">DUF916 domain-containing protein</fullName>
    </submittedName>
</protein>
<keyword evidence="1" id="KW-0812">Transmembrane</keyword>
<organism evidence="3 4">
    <name type="scientific">Agromyces protaetiae</name>
    <dbReference type="NCBI Taxonomy" id="2509455"/>
    <lineage>
        <taxon>Bacteria</taxon>
        <taxon>Bacillati</taxon>
        <taxon>Actinomycetota</taxon>
        <taxon>Actinomycetes</taxon>
        <taxon>Micrococcales</taxon>
        <taxon>Microbacteriaceae</taxon>
        <taxon>Agromyces</taxon>
    </lineage>
</organism>
<dbReference type="Gene3D" id="2.60.40.10">
    <property type="entry name" value="Immunoglobulins"/>
    <property type="match status" value="1"/>
</dbReference>
<name>A0A4P6FAP3_9MICO</name>
<proteinExistence type="predicted"/>
<feature type="signal peptide" evidence="2">
    <location>
        <begin position="1"/>
        <end position="20"/>
    </location>
</feature>
<keyword evidence="4" id="KW-1185">Reference proteome</keyword>
<accession>A0A4P6FAP3</accession>
<dbReference type="OrthoDB" id="4336304at2"/>
<dbReference type="KEGG" id="agf:ET445_05485"/>
<evidence type="ECO:0000256" key="2">
    <source>
        <dbReference type="SAM" id="SignalP"/>
    </source>
</evidence>
<feature type="chain" id="PRO_5039322946" evidence="2">
    <location>
        <begin position="21"/>
        <end position="375"/>
    </location>
</feature>
<dbReference type="InterPro" id="IPR013783">
    <property type="entry name" value="Ig-like_fold"/>
</dbReference>
<dbReference type="RefSeq" id="WP_129189582.1">
    <property type="nucleotide sequence ID" value="NZ_CP035491.1"/>
</dbReference>
<reference evidence="3 4" key="1">
    <citation type="submission" date="2019-01" db="EMBL/GenBank/DDBJ databases">
        <title>Genome sequencing of strain FW100M-8.</title>
        <authorList>
            <person name="Heo J."/>
            <person name="Kim S.-J."/>
            <person name="Kim J.-S."/>
            <person name="Hong S.-B."/>
            <person name="Kwon S.-W."/>
        </authorList>
    </citation>
    <scope>NUCLEOTIDE SEQUENCE [LARGE SCALE GENOMIC DNA]</scope>
    <source>
        <strain evidence="3 4">FW100M-8</strain>
    </source>
</reference>
<dbReference type="AlphaFoldDB" id="A0A4P6FAP3"/>
<keyword evidence="1" id="KW-0472">Membrane</keyword>
<evidence type="ECO:0000313" key="4">
    <source>
        <dbReference type="Proteomes" id="UP000291259"/>
    </source>
</evidence>
<evidence type="ECO:0000313" key="3">
    <source>
        <dbReference type="EMBL" id="QAY72874.1"/>
    </source>
</evidence>
<evidence type="ECO:0000256" key="1">
    <source>
        <dbReference type="SAM" id="Phobius"/>
    </source>
</evidence>
<dbReference type="Proteomes" id="UP000291259">
    <property type="component" value="Chromosome"/>
</dbReference>
<keyword evidence="1" id="KW-1133">Transmembrane helix</keyword>
<gene>
    <name evidence="3" type="ORF">ET445_05485</name>
</gene>
<sequence>MPRRSWSRPVLAAAVTPVVAAALAVSAFVSPTAAVAESAGAPGASAVRSPVSPVSHVTTAASAETAGTATGDVAWTVRTVDNANGSGRPNFTYDVDPGAVIDDALLVTNTGTVPLDLAVYAADTFTTPTGDIDILQNAADSVDAGAWIAPGSDTVHLEPGAAAEVPFRIDVPADARPGDHSAGLVTALAETGAGTGTIAVERRLGSRLHLRVSGELVPAATVTDVRTSFNGTWNPFGTGTLVVDYRLSNTGNTRVTATEAARIAGPFGILAVSAADVQLPEVLPGSTIEVHREITGVPVLGWITGALTVAPEGVGLGAGALDVSTIEVGQAAVPWTFLALAVVIAGLVVAIVLVVRKRRGVARGAVDGTESASAA</sequence>
<keyword evidence="2" id="KW-0732">Signal</keyword>
<feature type="transmembrane region" description="Helical" evidence="1">
    <location>
        <begin position="332"/>
        <end position="355"/>
    </location>
</feature>
<dbReference type="GO" id="GO:0005975">
    <property type="term" value="P:carbohydrate metabolic process"/>
    <property type="evidence" value="ECO:0007669"/>
    <property type="project" value="UniProtKB-ARBA"/>
</dbReference>
<dbReference type="EMBL" id="CP035491">
    <property type="protein sequence ID" value="QAY72874.1"/>
    <property type="molecule type" value="Genomic_DNA"/>
</dbReference>